<gene>
    <name evidence="1" type="ORF">Esi_0052_0107</name>
</gene>
<keyword evidence="2" id="KW-1185">Reference proteome</keyword>
<sequence length="281" mass="31464">MSHVTLGERVYIKDADMFGDVERTTVLGVEAVSLVDDEGTTKAFFGANKESAIVKKDTGVDGTGVAVEVPIDVREEGADVLTAMNIAPEDQRLKFAKFMGMFDQATRRAYMDEWVAKKDDVAERETFLQNMMDALDDDEAFITNQGGQALADVDAGVRQYMFGRMLTTLTKAERESLILEWMSVKNSPDKKEEFLQGMYELLMDDDDYIAMEGRKALTRYRILADEQAEIFTKFMTTVSAEDRGKYAAEYRKVRTSASKKKKLLNSLINLSKEGAGLDTLA</sequence>
<dbReference type="EMBL" id="FN648730">
    <property type="protein sequence ID" value="CBN80375.1"/>
    <property type="molecule type" value="Genomic_DNA"/>
</dbReference>
<evidence type="ECO:0000313" key="1">
    <source>
        <dbReference type="EMBL" id="CBN80375.1"/>
    </source>
</evidence>
<reference evidence="1 2" key="1">
    <citation type="journal article" date="2010" name="Nature">
        <title>The Ectocarpus genome and the independent evolution of multicellularity in brown algae.</title>
        <authorList>
            <person name="Cock J.M."/>
            <person name="Sterck L."/>
            <person name="Rouze P."/>
            <person name="Scornet D."/>
            <person name="Allen A.E."/>
            <person name="Amoutzias G."/>
            <person name="Anthouard V."/>
            <person name="Artiguenave F."/>
            <person name="Aury J.M."/>
            <person name="Badger J.H."/>
            <person name="Beszteri B."/>
            <person name="Billiau K."/>
            <person name="Bonnet E."/>
            <person name="Bothwell J.H."/>
            <person name="Bowler C."/>
            <person name="Boyen C."/>
            <person name="Brownlee C."/>
            <person name="Carrano C.J."/>
            <person name="Charrier B."/>
            <person name="Cho G.Y."/>
            <person name="Coelho S.M."/>
            <person name="Collen J."/>
            <person name="Corre E."/>
            <person name="Da Silva C."/>
            <person name="Delage L."/>
            <person name="Delaroque N."/>
            <person name="Dittami S.M."/>
            <person name="Doulbeau S."/>
            <person name="Elias M."/>
            <person name="Farnham G."/>
            <person name="Gachon C.M."/>
            <person name="Gschloessl B."/>
            <person name="Heesch S."/>
            <person name="Jabbari K."/>
            <person name="Jubin C."/>
            <person name="Kawai H."/>
            <person name="Kimura K."/>
            <person name="Kloareg B."/>
            <person name="Kupper F.C."/>
            <person name="Lang D."/>
            <person name="Le Bail A."/>
            <person name="Leblanc C."/>
            <person name="Lerouge P."/>
            <person name="Lohr M."/>
            <person name="Lopez P.J."/>
            <person name="Martens C."/>
            <person name="Maumus F."/>
            <person name="Michel G."/>
            <person name="Miranda-Saavedra D."/>
            <person name="Morales J."/>
            <person name="Moreau H."/>
            <person name="Motomura T."/>
            <person name="Nagasato C."/>
            <person name="Napoli C.A."/>
            <person name="Nelson D.R."/>
            <person name="Nyvall-Collen P."/>
            <person name="Peters A.F."/>
            <person name="Pommier C."/>
            <person name="Potin P."/>
            <person name="Poulain J."/>
            <person name="Quesneville H."/>
            <person name="Read B."/>
            <person name="Rensing S.A."/>
            <person name="Ritter A."/>
            <person name="Rousvoal S."/>
            <person name="Samanta M."/>
            <person name="Samson G."/>
            <person name="Schroeder D.C."/>
            <person name="Segurens B."/>
            <person name="Strittmatter M."/>
            <person name="Tonon T."/>
            <person name="Tregear J.W."/>
            <person name="Valentin K."/>
            <person name="von Dassow P."/>
            <person name="Yamagishi T."/>
            <person name="Van de Peer Y."/>
            <person name="Wincker P."/>
        </authorList>
    </citation>
    <scope>NUCLEOTIDE SEQUENCE [LARGE SCALE GENOMIC DNA]</scope>
    <source>
        <strain evidence="2">Ec32 / CCAP1310/4</strain>
    </source>
</reference>
<proteinExistence type="predicted"/>
<protein>
    <submittedName>
        <fullName evidence="1">EsV-1-72</fullName>
    </submittedName>
</protein>
<dbReference type="Proteomes" id="UP000002630">
    <property type="component" value="Linkage Group LG16"/>
</dbReference>
<dbReference type="AlphaFoldDB" id="D8LPA4"/>
<evidence type="ECO:0000313" key="2">
    <source>
        <dbReference type="Proteomes" id="UP000002630"/>
    </source>
</evidence>
<organism evidence="1 2">
    <name type="scientific">Ectocarpus siliculosus</name>
    <name type="common">Brown alga</name>
    <name type="synonym">Conferva siliculosa</name>
    <dbReference type="NCBI Taxonomy" id="2880"/>
    <lineage>
        <taxon>Eukaryota</taxon>
        <taxon>Sar</taxon>
        <taxon>Stramenopiles</taxon>
        <taxon>Ochrophyta</taxon>
        <taxon>PX clade</taxon>
        <taxon>Phaeophyceae</taxon>
        <taxon>Ectocarpales</taxon>
        <taxon>Ectocarpaceae</taxon>
        <taxon>Ectocarpus</taxon>
    </lineage>
</organism>
<dbReference type="InParanoid" id="D8LPA4"/>
<name>D8LPA4_ECTSI</name>
<dbReference type="EMBL" id="FN649741">
    <property type="protein sequence ID" value="CBN80375.1"/>
    <property type="molecule type" value="Genomic_DNA"/>
</dbReference>
<accession>D8LPA4</accession>